<dbReference type="EMBL" id="MN739413">
    <property type="protein sequence ID" value="QHT03562.1"/>
    <property type="molecule type" value="Genomic_DNA"/>
</dbReference>
<dbReference type="AlphaFoldDB" id="A0A6C0CHB3"/>
<name>A0A6C0CHB3_9ZZZZ</name>
<reference evidence="1" key="1">
    <citation type="journal article" date="2020" name="Nature">
        <title>Giant virus diversity and host interactions through global metagenomics.</title>
        <authorList>
            <person name="Schulz F."/>
            <person name="Roux S."/>
            <person name="Paez-Espino D."/>
            <person name="Jungbluth S."/>
            <person name="Walsh D.A."/>
            <person name="Denef V.J."/>
            <person name="McMahon K.D."/>
            <person name="Konstantinidis K.T."/>
            <person name="Eloe-Fadrosh E.A."/>
            <person name="Kyrpides N.C."/>
            <person name="Woyke T."/>
        </authorList>
    </citation>
    <scope>NUCLEOTIDE SEQUENCE</scope>
    <source>
        <strain evidence="1">GVMAG-M-3300021079-18</strain>
    </source>
</reference>
<evidence type="ECO:0000313" key="1">
    <source>
        <dbReference type="EMBL" id="QHT03562.1"/>
    </source>
</evidence>
<organism evidence="1">
    <name type="scientific">viral metagenome</name>
    <dbReference type="NCBI Taxonomy" id="1070528"/>
    <lineage>
        <taxon>unclassified sequences</taxon>
        <taxon>metagenomes</taxon>
        <taxon>organismal metagenomes</taxon>
    </lineage>
</organism>
<proteinExistence type="predicted"/>
<accession>A0A6C0CHB3</accession>
<protein>
    <submittedName>
        <fullName evidence="1">Uncharacterized protein</fullName>
    </submittedName>
</protein>
<sequence>MILTSNRNKSLVRQVSLMSTLMKHFLKCGETTEHYYVTFDKPSLKCYNGWRCWPCKKQRLEERERTQNYRNTLSCRRCGESRLVQLNAPTR</sequence>